<keyword evidence="2" id="KW-1185">Reference proteome</keyword>
<dbReference type="OrthoDB" id="418495at2759"/>
<dbReference type="HOGENOM" id="CLU_2908557_0_0_1"/>
<evidence type="ECO:0000313" key="2">
    <source>
        <dbReference type="Proteomes" id="UP000011115"/>
    </source>
</evidence>
<evidence type="ECO:0000313" key="1">
    <source>
        <dbReference type="EnsemblPlants" id="PGSC0003DMT400013654"/>
    </source>
</evidence>
<accession>M1A353</accession>
<proteinExistence type="predicted"/>
<reference evidence="1" key="2">
    <citation type="submission" date="2015-06" db="UniProtKB">
        <authorList>
            <consortium name="EnsemblPlants"/>
        </authorList>
    </citation>
    <scope>IDENTIFICATION</scope>
    <source>
        <strain evidence="1">DM1-3 516 R44</strain>
    </source>
</reference>
<name>M1A353_SOLTU</name>
<dbReference type="Gramene" id="PGSC0003DMT400013654">
    <property type="protein sequence ID" value="PGSC0003DMT400013654"/>
    <property type="gene ID" value="PGSC0003DMG400005335"/>
</dbReference>
<protein>
    <submittedName>
        <fullName evidence="1">Glutaredoxin</fullName>
    </submittedName>
</protein>
<dbReference type="Gene3D" id="3.80.10.10">
    <property type="entry name" value="Ribonuclease Inhibitor"/>
    <property type="match status" value="1"/>
</dbReference>
<dbReference type="EnsemblPlants" id="PGSC0003DMT400013654">
    <property type="protein sequence ID" value="PGSC0003DMT400013654"/>
    <property type="gene ID" value="PGSC0003DMG400005335"/>
</dbReference>
<reference evidence="2" key="1">
    <citation type="journal article" date="2011" name="Nature">
        <title>Genome sequence and analysis of the tuber crop potato.</title>
        <authorList>
            <consortium name="The Potato Genome Sequencing Consortium"/>
        </authorList>
    </citation>
    <scope>NUCLEOTIDE SEQUENCE [LARGE SCALE GENOMIC DNA]</scope>
    <source>
        <strain evidence="2">cv. DM1-3 516 R44</strain>
    </source>
</reference>
<organism evidence="1 2">
    <name type="scientific">Solanum tuberosum</name>
    <name type="common">Potato</name>
    <dbReference type="NCBI Taxonomy" id="4113"/>
    <lineage>
        <taxon>Eukaryota</taxon>
        <taxon>Viridiplantae</taxon>
        <taxon>Streptophyta</taxon>
        <taxon>Embryophyta</taxon>
        <taxon>Tracheophyta</taxon>
        <taxon>Spermatophyta</taxon>
        <taxon>Magnoliopsida</taxon>
        <taxon>eudicotyledons</taxon>
        <taxon>Gunneridae</taxon>
        <taxon>Pentapetalae</taxon>
        <taxon>asterids</taxon>
        <taxon>lamiids</taxon>
        <taxon>Solanales</taxon>
        <taxon>Solanaceae</taxon>
        <taxon>Solanoideae</taxon>
        <taxon>Solaneae</taxon>
        <taxon>Solanum</taxon>
    </lineage>
</organism>
<dbReference type="AlphaFoldDB" id="M1A353"/>
<dbReference type="ExpressionAtlas" id="M1A353">
    <property type="expression patterns" value="baseline and differential"/>
</dbReference>
<gene>
    <name evidence="1" type="primary">GRX1</name>
</gene>
<dbReference type="Proteomes" id="UP000011115">
    <property type="component" value="Unassembled WGS sequence"/>
</dbReference>
<sequence>MSRHSYKLQWLWVVDYIEDTGLEEIADYCKDLEELKVFSSDPYAQELNVSLTERDLVAVSAG</sequence>
<dbReference type="InterPro" id="IPR032675">
    <property type="entry name" value="LRR_dom_sf"/>
</dbReference>